<evidence type="ECO:0000313" key="3">
    <source>
        <dbReference type="Proteomes" id="UP001244552"/>
    </source>
</evidence>
<sequence>MPSAVIFCRHGETGGTLRGWLAGAREVPPTGRGRAQARKAAACGVLRRPNEDDDGTSIAVHRRPSSPAGNDVRCR</sequence>
<dbReference type="Gene3D" id="3.40.50.1240">
    <property type="entry name" value="Phosphoglycerate mutase-like"/>
    <property type="match status" value="1"/>
</dbReference>
<comment type="caution">
    <text evidence="2">The sequence shown here is derived from an EMBL/GenBank/DDBJ whole genome shotgun (WGS) entry which is preliminary data.</text>
</comment>
<reference evidence="2 3" key="1">
    <citation type="submission" date="2023-07" db="EMBL/GenBank/DDBJ databases">
        <title>Genomic Encyclopedia of Type Strains, Phase IV (KMG-IV): sequencing the most valuable type-strain genomes for metagenomic binning, comparative biology and taxonomic classification.</title>
        <authorList>
            <person name="Goeker M."/>
        </authorList>
    </citation>
    <scope>NUCLEOTIDE SEQUENCE [LARGE SCALE GENOMIC DNA]</scope>
    <source>
        <strain evidence="2 3">DSM 19922</strain>
    </source>
</reference>
<dbReference type="Pfam" id="PF00300">
    <property type="entry name" value="His_Phos_1"/>
    <property type="match status" value="1"/>
</dbReference>
<dbReference type="Proteomes" id="UP001244552">
    <property type="component" value="Unassembled WGS sequence"/>
</dbReference>
<protein>
    <submittedName>
        <fullName evidence="2">Broad specificity phosphatase PhoE</fullName>
    </submittedName>
</protein>
<dbReference type="EMBL" id="JAUSVU010000030">
    <property type="protein sequence ID" value="MDQ0536679.1"/>
    <property type="molecule type" value="Genomic_DNA"/>
</dbReference>
<gene>
    <name evidence="2" type="ORF">QO018_005577</name>
</gene>
<evidence type="ECO:0000313" key="2">
    <source>
        <dbReference type="EMBL" id="MDQ0536679.1"/>
    </source>
</evidence>
<name>A0ABU0MT69_9PROT</name>
<feature type="region of interest" description="Disordered" evidence="1">
    <location>
        <begin position="47"/>
        <end position="75"/>
    </location>
</feature>
<dbReference type="RefSeq" id="WP_209989723.1">
    <property type="nucleotide sequence ID" value="NZ_JAGINO010000030.1"/>
</dbReference>
<dbReference type="InterPro" id="IPR029033">
    <property type="entry name" value="His_PPase_superfam"/>
</dbReference>
<dbReference type="SUPFAM" id="SSF53254">
    <property type="entry name" value="Phosphoglycerate mutase-like"/>
    <property type="match status" value="1"/>
</dbReference>
<organism evidence="2 3">
    <name type="scientific">Azospirillum picis</name>
    <dbReference type="NCBI Taxonomy" id="488438"/>
    <lineage>
        <taxon>Bacteria</taxon>
        <taxon>Pseudomonadati</taxon>
        <taxon>Pseudomonadota</taxon>
        <taxon>Alphaproteobacteria</taxon>
        <taxon>Rhodospirillales</taxon>
        <taxon>Azospirillaceae</taxon>
        <taxon>Azospirillum</taxon>
    </lineage>
</organism>
<dbReference type="InterPro" id="IPR013078">
    <property type="entry name" value="His_Pase_superF_clade-1"/>
</dbReference>
<keyword evidence="3" id="KW-1185">Reference proteome</keyword>
<accession>A0ABU0MT69</accession>
<evidence type="ECO:0000256" key="1">
    <source>
        <dbReference type="SAM" id="MobiDB-lite"/>
    </source>
</evidence>
<proteinExistence type="predicted"/>